<dbReference type="Pfam" id="PF13692">
    <property type="entry name" value="Glyco_trans_1_4"/>
    <property type="match status" value="1"/>
</dbReference>
<keyword evidence="6" id="KW-1185">Reference proteome</keyword>
<dbReference type="InterPro" id="IPR050519">
    <property type="entry name" value="Glycosyltransf_28_UgtP"/>
</dbReference>
<evidence type="ECO:0000259" key="4">
    <source>
        <dbReference type="Pfam" id="PF06925"/>
    </source>
</evidence>
<dbReference type="GO" id="GO:0016758">
    <property type="term" value="F:hexosyltransferase activity"/>
    <property type="evidence" value="ECO:0007669"/>
    <property type="project" value="InterPro"/>
</dbReference>
<dbReference type="Gene3D" id="3.40.50.2000">
    <property type="entry name" value="Glycogen Phosphorylase B"/>
    <property type="match status" value="1"/>
</dbReference>
<dbReference type="GO" id="GO:0009247">
    <property type="term" value="P:glycolipid biosynthetic process"/>
    <property type="evidence" value="ECO:0007669"/>
    <property type="project" value="InterPro"/>
</dbReference>
<dbReference type="InterPro" id="IPR009695">
    <property type="entry name" value="Diacylglyc_glucosyltr_N"/>
</dbReference>
<sequence>MSASIGAGHDGAAAELARQLRAAGVTVECHDFLDTLPGAWGRLVRGVYRAELTVAPRTWGWVTNATGGRTMSAHTSAVLSHAAGERMMEAIGGSPTVVLSTYPLASQLLGRLRQERRLTVPVATFLTDMSVHPLWIAPGVDAHLALHPVPAAQARSLGARNTLVAGPAVGPAFRPRRNDGEHLAARLAFGLPECPPLALVVAGSWGIGSVDRSARDIADTGLAVPVAVCGHNERLRRRLSRDERIVALGWVDDMPNLIRACDLVVQNAGGLTSLESLTSGVPVVTYRCLPGHGETNAAALEKAGWADWVRRPRDLRAALAKALAAPAPSIIDRCRAVDMILGIAARPEALPA</sequence>
<evidence type="ECO:0000313" key="6">
    <source>
        <dbReference type="Proteomes" id="UP000599074"/>
    </source>
</evidence>
<dbReference type="EMBL" id="BOON01000005">
    <property type="protein sequence ID" value="GII20909.1"/>
    <property type="molecule type" value="Genomic_DNA"/>
</dbReference>
<dbReference type="Pfam" id="PF06925">
    <property type="entry name" value="MGDG_synth"/>
    <property type="match status" value="1"/>
</dbReference>
<evidence type="ECO:0000256" key="3">
    <source>
        <dbReference type="ARBA" id="ARBA00022679"/>
    </source>
</evidence>
<evidence type="ECO:0000256" key="2">
    <source>
        <dbReference type="ARBA" id="ARBA00022676"/>
    </source>
</evidence>
<dbReference type="Proteomes" id="UP000599074">
    <property type="component" value="Unassembled WGS sequence"/>
</dbReference>
<keyword evidence="3" id="KW-0808">Transferase</keyword>
<comment type="caution">
    <text evidence="5">The sequence shown here is derived from an EMBL/GenBank/DDBJ whole genome shotgun (WGS) entry which is preliminary data.</text>
</comment>
<proteinExistence type="inferred from homology"/>
<dbReference type="PANTHER" id="PTHR43025">
    <property type="entry name" value="MONOGALACTOSYLDIACYLGLYCEROL SYNTHASE"/>
    <property type="match status" value="1"/>
</dbReference>
<dbReference type="GO" id="GO:0016020">
    <property type="term" value="C:membrane"/>
    <property type="evidence" value="ECO:0007669"/>
    <property type="project" value="GOC"/>
</dbReference>
<reference evidence="5" key="1">
    <citation type="submission" date="2021-01" db="EMBL/GenBank/DDBJ databases">
        <title>Whole genome shotgun sequence of Planosporangium mesophilum NBRC 109066.</title>
        <authorList>
            <person name="Komaki H."/>
            <person name="Tamura T."/>
        </authorList>
    </citation>
    <scope>NUCLEOTIDE SEQUENCE</scope>
    <source>
        <strain evidence="5">NBRC 109066</strain>
    </source>
</reference>
<dbReference type="SUPFAM" id="SSF53756">
    <property type="entry name" value="UDP-Glycosyltransferase/glycogen phosphorylase"/>
    <property type="match status" value="1"/>
</dbReference>
<name>A0A8J3T9S4_9ACTN</name>
<dbReference type="AlphaFoldDB" id="A0A8J3T9S4"/>
<comment type="similarity">
    <text evidence="1">Belongs to the glycosyltransferase 28 family.</text>
</comment>
<dbReference type="PANTHER" id="PTHR43025:SF3">
    <property type="entry name" value="MONOGALACTOSYLDIACYLGLYCEROL SYNTHASE 1, CHLOROPLASTIC"/>
    <property type="match status" value="1"/>
</dbReference>
<gene>
    <name evidence="5" type="ORF">Pme01_05060</name>
</gene>
<feature type="domain" description="Diacylglycerol glucosyltransferase N-terminal" evidence="4">
    <location>
        <begin position="9"/>
        <end position="160"/>
    </location>
</feature>
<evidence type="ECO:0000256" key="1">
    <source>
        <dbReference type="ARBA" id="ARBA00006962"/>
    </source>
</evidence>
<keyword evidence="2" id="KW-0328">Glycosyltransferase</keyword>
<protein>
    <recommendedName>
        <fullName evidence="4">Diacylglycerol glucosyltransferase N-terminal domain-containing protein</fullName>
    </recommendedName>
</protein>
<organism evidence="5 6">
    <name type="scientific">Planosporangium mesophilum</name>
    <dbReference type="NCBI Taxonomy" id="689768"/>
    <lineage>
        <taxon>Bacteria</taxon>
        <taxon>Bacillati</taxon>
        <taxon>Actinomycetota</taxon>
        <taxon>Actinomycetes</taxon>
        <taxon>Micromonosporales</taxon>
        <taxon>Micromonosporaceae</taxon>
        <taxon>Planosporangium</taxon>
    </lineage>
</organism>
<accession>A0A8J3T9S4</accession>
<evidence type="ECO:0000313" key="5">
    <source>
        <dbReference type="EMBL" id="GII20909.1"/>
    </source>
</evidence>